<evidence type="ECO:0000313" key="2">
    <source>
        <dbReference type="EMBL" id="CAL2075583.1"/>
    </source>
</evidence>
<reference evidence="2 3" key="1">
    <citation type="submission" date="2024-05" db="EMBL/GenBank/DDBJ databases">
        <authorList>
            <person name="Duchaud E."/>
        </authorList>
    </citation>
    <scope>NUCLEOTIDE SEQUENCE [LARGE SCALE GENOMIC DNA]</scope>
    <source>
        <strain evidence="2">Ena-SAMPLE-TAB-13-05-2024-13:56:06:370-140302</strain>
    </source>
</reference>
<gene>
    <name evidence="2" type="ORF">T190607A01A_10216</name>
</gene>
<accession>A0ABP1EEX5</accession>
<dbReference type="Pfam" id="PF08818">
    <property type="entry name" value="DUF1801"/>
    <property type="match status" value="1"/>
</dbReference>
<dbReference type="Gene3D" id="3.90.1150.200">
    <property type="match status" value="1"/>
</dbReference>
<evidence type="ECO:0000259" key="1">
    <source>
        <dbReference type="Pfam" id="PF08818"/>
    </source>
</evidence>
<keyword evidence="3" id="KW-1185">Reference proteome</keyword>
<dbReference type="SUPFAM" id="SSF159888">
    <property type="entry name" value="YdhG-like"/>
    <property type="match status" value="1"/>
</dbReference>
<dbReference type="InterPro" id="IPR014922">
    <property type="entry name" value="YdhG-like"/>
</dbReference>
<dbReference type="RefSeq" id="WP_348709716.1">
    <property type="nucleotide sequence ID" value="NZ_CAXIXY010000003.1"/>
</dbReference>
<name>A0ABP1EEX5_9FLAO</name>
<sequence>MKPAEVYILNLEEPFKSIVMHLQLIIEQQFPEVELQFKWKIPFYVLDGSPFCYLNPSKKKGYVDVGFYGDHKFEKYNEFLISEGRKVVKSLRFSSIEEINSEILTYILYEANSNKEKGFWKK</sequence>
<comment type="caution">
    <text evidence="2">The sequence shown here is derived from an EMBL/GenBank/DDBJ whole genome shotgun (WGS) entry which is preliminary data.</text>
</comment>
<dbReference type="EMBL" id="CAXIXY010000003">
    <property type="protein sequence ID" value="CAL2075583.1"/>
    <property type="molecule type" value="Genomic_DNA"/>
</dbReference>
<protein>
    <submittedName>
        <fullName evidence="2">2-dehydro-3-deoxyphosphooctonate aldolase</fullName>
    </submittedName>
</protein>
<proteinExistence type="predicted"/>
<evidence type="ECO:0000313" key="3">
    <source>
        <dbReference type="Proteomes" id="UP001497416"/>
    </source>
</evidence>
<dbReference type="Proteomes" id="UP001497416">
    <property type="component" value="Unassembled WGS sequence"/>
</dbReference>
<organism evidence="2 3">
    <name type="scientific">Tenacibaculum platacis</name>
    <dbReference type="NCBI Taxonomy" id="3137852"/>
    <lineage>
        <taxon>Bacteria</taxon>
        <taxon>Pseudomonadati</taxon>
        <taxon>Bacteroidota</taxon>
        <taxon>Flavobacteriia</taxon>
        <taxon>Flavobacteriales</taxon>
        <taxon>Flavobacteriaceae</taxon>
        <taxon>Tenacibaculum</taxon>
    </lineage>
</organism>
<feature type="domain" description="YdhG-like" evidence="1">
    <location>
        <begin position="16"/>
        <end position="111"/>
    </location>
</feature>